<proteinExistence type="predicted"/>
<reference evidence="2 3" key="1">
    <citation type="submission" date="2018-04" db="EMBL/GenBank/DDBJ databases">
        <title>The genome of golden apple snail Pomacea canaliculata provides insight into stress tolerance and invasive adaptation.</title>
        <authorList>
            <person name="Liu C."/>
            <person name="Liu B."/>
            <person name="Ren Y."/>
            <person name="Zhang Y."/>
            <person name="Wang H."/>
            <person name="Li S."/>
            <person name="Jiang F."/>
            <person name="Yin L."/>
            <person name="Zhang G."/>
            <person name="Qian W."/>
            <person name="Fan W."/>
        </authorList>
    </citation>
    <scope>NUCLEOTIDE SEQUENCE [LARGE SCALE GENOMIC DNA]</scope>
    <source>
        <strain evidence="2">SZHN2017</strain>
        <tissue evidence="2">Muscle</tissue>
    </source>
</reference>
<keyword evidence="3" id="KW-1185">Reference proteome</keyword>
<dbReference type="EMBL" id="PZQS01000003">
    <property type="protein sequence ID" value="PVD34318.1"/>
    <property type="molecule type" value="Genomic_DNA"/>
</dbReference>
<sequence length="81" mass="9174">MSVAFGSNTTHEKHPVGSQHPQQPREHKHAPLACLHRRELRLVDVQDPQGIDRRMDGPELAAKYLRAATAVATTRARWMEL</sequence>
<protein>
    <submittedName>
        <fullName evidence="2">Uncharacterized protein</fullName>
    </submittedName>
</protein>
<name>A0A2T7PLM0_POMCA</name>
<comment type="caution">
    <text evidence="2">The sequence shown here is derived from an EMBL/GenBank/DDBJ whole genome shotgun (WGS) entry which is preliminary data.</text>
</comment>
<evidence type="ECO:0000313" key="3">
    <source>
        <dbReference type="Proteomes" id="UP000245119"/>
    </source>
</evidence>
<accession>A0A2T7PLM0</accession>
<feature type="region of interest" description="Disordered" evidence="1">
    <location>
        <begin position="1"/>
        <end position="32"/>
    </location>
</feature>
<dbReference type="AlphaFoldDB" id="A0A2T7PLM0"/>
<dbReference type="Proteomes" id="UP000245119">
    <property type="component" value="Linkage Group LG3"/>
</dbReference>
<evidence type="ECO:0000256" key="1">
    <source>
        <dbReference type="SAM" id="MobiDB-lite"/>
    </source>
</evidence>
<gene>
    <name evidence="2" type="ORF">C0Q70_05589</name>
</gene>
<organism evidence="2 3">
    <name type="scientific">Pomacea canaliculata</name>
    <name type="common">Golden apple snail</name>
    <dbReference type="NCBI Taxonomy" id="400727"/>
    <lineage>
        <taxon>Eukaryota</taxon>
        <taxon>Metazoa</taxon>
        <taxon>Spiralia</taxon>
        <taxon>Lophotrochozoa</taxon>
        <taxon>Mollusca</taxon>
        <taxon>Gastropoda</taxon>
        <taxon>Caenogastropoda</taxon>
        <taxon>Architaenioglossa</taxon>
        <taxon>Ampullarioidea</taxon>
        <taxon>Ampullariidae</taxon>
        <taxon>Pomacea</taxon>
    </lineage>
</organism>
<evidence type="ECO:0000313" key="2">
    <source>
        <dbReference type="EMBL" id="PVD34318.1"/>
    </source>
</evidence>